<evidence type="ECO:0000313" key="3">
    <source>
        <dbReference type="Proteomes" id="UP000823388"/>
    </source>
</evidence>
<keyword evidence="3" id="KW-1185">Reference proteome</keyword>
<dbReference type="Proteomes" id="UP000823388">
    <property type="component" value="Chromosome 7N"/>
</dbReference>
<dbReference type="InterPro" id="IPR032675">
    <property type="entry name" value="LRR_dom_sf"/>
</dbReference>
<dbReference type="Gene3D" id="3.80.10.10">
    <property type="entry name" value="Ribonuclease Inhibitor"/>
    <property type="match status" value="1"/>
</dbReference>
<name>A0A8T0QGK7_PANVG</name>
<dbReference type="PANTHER" id="PTHR34145:SF78">
    <property type="entry name" value="FBD DOMAIN-CONTAINING PROTEIN"/>
    <property type="match status" value="1"/>
</dbReference>
<protein>
    <recommendedName>
        <fullName evidence="1">At1g61320/AtMIF1 LRR domain-containing protein</fullName>
    </recommendedName>
</protein>
<dbReference type="PANTHER" id="PTHR34145">
    <property type="entry name" value="OS02G0105600 PROTEIN"/>
    <property type="match status" value="1"/>
</dbReference>
<evidence type="ECO:0000259" key="1">
    <source>
        <dbReference type="Pfam" id="PF23622"/>
    </source>
</evidence>
<dbReference type="InterPro" id="IPR053772">
    <property type="entry name" value="At1g61320/At1g61330-like"/>
</dbReference>
<proteinExistence type="predicted"/>
<accession>A0A8T0QGK7</accession>
<evidence type="ECO:0000313" key="2">
    <source>
        <dbReference type="EMBL" id="KAG2569314.1"/>
    </source>
</evidence>
<dbReference type="AlphaFoldDB" id="A0A8T0QGK7"/>
<gene>
    <name evidence="2" type="ORF">PVAP13_7NG381100</name>
</gene>
<dbReference type="SUPFAM" id="SSF52047">
    <property type="entry name" value="RNI-like"/>
    <property type="match status" value="1"/>
</dbReference>
<feature type="domain" description="At1g61320/AtMIF1 LRR" evidence="1">
    <location>
        <begin position="32"/>
        <end position="426"/>
    </location>
</feature>
<dbReference type="InterPro" id="IPR055357">
    <property type="entry name" value="LRR_At1g61320_AtMIF1"/>
</dbReference>
<dbReference type="EMBL" id="CM029050">
    <property type="protein sequence ID" value="KAG2569314.1"/>
    <property type="molecule type" value="Genomic_DNA"/>
</dbReference>
<reference evidence="2" key="1">
    <citation type="submission" date="2020-05" db="EMBL/GenBank/DDBJ databases">
        <title>WGS assembly of Panicum virgatum.</title>
        <authorList>
            <person name="Lovell J.T."/>
            <person name="Jenkins J."/>
            <person name="Shu S."/>
            <person name="Juenger T.E."/>
            <person name="Schmutz J."/>
        </authorList>
    </citation>
    <scope>NUCLEOTIDE SEQUENCE</scope>
    <source>
        <strain evidence="2">AP13</strain>
    </source>
</reference>
<dbReference type="Pfam" id="PF23622">
    <property type="entry name" value="LRR_At1g61320_AtMIF1"/>
    <property type="match status" value="1"/>
</dbReference>
<organism evidence="2 3">
    <name type="scientific">Panicum virgatum</name>
    <name type="common">Blackwell switchgrass</name>
    <dbReference type="NCBI Taxonomy" id="38727"/>
    <lineage>
        <taxon>Eukaryota</taxon>
        <taxon>Viridiplantae</taxon>
        <taxon>Streptophyta</taxon>
        <taxon>Embryophyta</taxon>
        <taxon>Tracheophyta</taxon>
        <taxon>Spermatophyta</taxon>
        <taxon>Magnoliopsida</taxon>
        <taxon>Liliopsida</taxon>
        <taxon>Poales</taxon>
        <taxon>Poaceae</taxon>
        <taxon>PACMAD clade</taxon>
        <taxon>Panicoideae</taxon>
        <taxon>Panicodae</taxon>
        <taxon>Paniceae</taxon>
        <taxon>Panicinae</taxon>
        <taxon>Panicum</taxon>
        <taxon>Panicum sect. Hiantes</taxon>
    </lineage>
</organism>
<comment type="caution">
    <text evidence="2">The sequence shown here is derived from an EMBL/GenBank/DDBJ whole genome shotgun (WGS) entry which is preliminary data.</text>
</comment>
<sequence length="436" mass="49265">MLIFNEETLGLKQKEGQKSDIAKAFTRRVDQILRNHSGAGVKILKLLIRDYYKINTCHLNRWLENAITPGIEEVALMLSAKHRAKYEFPCSILLDGRGNSIRYLRLSCCTVRPPFGFDCLRSLTKLHLSQVCITGDELGCLVSNSFALDELELKYCNELICLKIPFCLEQFSCLRVFECSMLQVMESTAPNLSTVDFMGEPVQLILGESSRVKNLKVEYSYEPNAVNYAITKLPSIVPHLETLTVYSTCERVNAPMVANKFLHLKDLDIYIGDDDDDEDVAIVYDYLSLISFLDACPALESFAMRVDQDDMKPDSVFWDASHIRQIPRQRHDKLQKVQVNGFRSAKSLFELTCHIIENATSLEILTLDCICIYGEENTVRCSASESGKCMPRSKVLEAHKALSIIKKYIVGRIPSAVKLNVGEPCSRCHAIDVELL</sequence>